<feature type="domain" description="Tetrapyrrole methylase" evidence="8">
    <location>
        <begin position="5"/>
        <end position="216"/>
    </location>
</feature>
<evidence type="ECO:0000256" key="2">
    <source>
        <dbReference type="ARBA" id="ARBA00012162"/>
    </source>
</evidence>
<comment type="caution">
    <text evidence="9">The sequence shown here is derived from an EMBL/GenBank/DDBJ whole genome shotgun (WGS) entry which is preliminary data.</text>
</comment>
<dbReference type="FunFam" id="3.40.1010.10:FF:000001">
    <property type="entry name" value="Siroheme synthase"/>
    <property type="match status" value="1"/>
</dbReference>
<evidence type="ECO:0000259" key="8">
    <source>
        <dbReference type="Pfam" id="PF00590"/>
    </source>
</evidence>
<protein>
    <recommendedName>
        <fullName evidence="2">uroporphyrinogen-III C-methyltransferase</fullName>
        <ecNumber evidence="2">2.1.1.107</ecNumber>
    </recommendedName>
</protein>
<dbReference type="InterPro" id="IPR003043">
    <property type="entry name" value="Uropor_MeTrfase_CS"/>
</dbReference>
<evidence type="ECO:0000313" key="10">
    <source>
        <dbReference type="Proteomes" id="UP000730161"/>
    </source>
</evidence>
<dbReference type="InterPro" id="IPR006366">
    <property type="entry name" value="CobA/CysG_C"/>
</dbReference>
<dbReference type="InterPro" id="IPR014776">
    <property type="entry name" value="4pyrrole_Mease_sub2"/>
</dbReference>
<dbReference type="AlphaFoldDB" id="A0A8J7W920"/>
<keyword evidence="4 7" id="KW-0808">Transferase</keyword>
<dbReference type="GO" id="GO:0019354">
    <property type="term" value="P:siroheme biosynthetic process"/>
    <property type="evidence" value="ECO:0007669"/>
    <property type="project" value="InterPro"/>
</dbReference>
<evidence type="ECO:0000256" key="6">
    <source>
        <dbReference type="ARBA" id="ARBA00023244"/>
    </source>
</evidence>
<proteinExistence type="inferred from homology"/>
<name>A0A8J7W920_9EURY</name>
<dbReference type="GO" id="GO:0004851">
    <property type="term" value="F:uroporphyrin-III C-methyltransferase activity"/>
    <property type="evidence" value="ECO:0007669"/>
    <property type="project" value="UniProtKB-EC"/>
</dbReference>
<comment type="similarity">
    <text evidence="7">Belongs to the precorrin methyltransferase family.</text>
</comment>
<dbReference type="OrthoDB" id="24444at2157"/>
<evidence type="ECO:0000256" key="5">
    <source>
        <dbReference type="ARBA" id="ARBA00022691"/>
    </source>
</evidence>
<comment type="subunit">
    <text evidence="1">Homodimer.</text>
</comment>
<dbReference type="GO" id="GO:0032259">
    <property type="term" value="P:methylation"/>
    <property type="evidence" value="ECO:0007669"/>
    <property type="project" value="UniProtKB-KW"/>
</dbReference>
<evidence type="ECO:0000256" key="7">
    <source>
        <dbReference type="RuleBase" id="RU003960"/>
    </source>
</evidence>
<dbReference type="InterPro" id="IPR014777">
    <property type="entry name" value="4pyrrole_Mease_sub1"/>
</dbReference>
<dbReference type="InterPro" id="IPR000878">
    <property type="entry name" value="4pyrrol_Mease"/>
</dbReference>
<organism evidence="9 10">
    <name type="scientific">Methanocalculus chunghsingensis</name>
    <dbReference type="NCBI Taxonomy" id="156457"/>
    <lineage>
        <taxon>Archaea</taxon>
        <taxon>Methanobacteriati</taxon>
        <taxon>Methanobacteriota</taxon>
        <taxon>Stenosarchaea group</taxon>
        <taxon>Methanomicrobia</taxon>
        <taxon>Methanomicrobiales</taxon>
        <taxon>Methanocalculaceae</taxon>
        <taxon>Methanocalculus</taxon>
    </lineage>
</organism>
<dbReference type="NCBIfam" id="TIGR01469">
    <property type="entry name" value="cobA_cysG_Cterm"/>
    <property type="match status" value="1"/>
</dbReference>
<dbReference type="InterPro" id="IPR050161">
    <property type="entry name" value="Siro_Cobalamin_biosynth"/>
</dbReference>
<keyword evidence="10" id="KW-1185">Reference proteome</keyword>
<dbReference type="EC" id="2.1.1.107" evidence="2"/>
<dbReference type="InterPro" id="IPR035996">
    <property type="entry name" value="4pyrrol_Methylase_sf"/>
</dbReference>
<dbReference type="Gene3D" id="3.40.1010.10">
    <property type="entry name" value="Cobalt-precorrin-4 Transmethylase, Domain 1"/>
    <property type="match status" value="1"/>
</dbReference>
<keyword evidence="6" id="KW-0627">Porphyrin biosynthesis</keyword>
<dbReference type="RefSeq" id="WP_211530516.1">
    <property type="nucleotide sequence ID" value="NZ_JWHL01000005.1"/>
</dbReference>
<gene>
    <name evidence="9" type="ORF">RJ53_04795</name>
</gene>
<evidence type="ECO:0000256" key="4">
    <source>
        <dbReference type="ARBA" id="ARBA00022679"/>
    </source>
</evidence>
<sequence>MSGIVYLVGSGPGGLGLLTFRAREVIDAAEVVLYDQLPGEEVLASLPASAEKINCGKFGGAHTLTQDEIESLMVDRAKKGYRVVRLKGGDSFVFGRGGEEMEVLREHNITVEVVPGITSAVAVPECVGIPVTHRTWASQVTFLTGHEDPTKEESAIDWRWLAGSPGTIVILMGVKNLPMITRSLIEHGMAGTKPVAIIERGFRPDQRVTTGTLADITKKAEESGVKPPAIIVIGEVVSLYRDGSEGAWSR</sequence>
<reference evidence="9" key="1">
    <citation type="submission" date="2014-12" db="EMBL/GenBank/DDBJ databases">
        <authorList>
            <person name="Huang H.-H."/>
            <person name="Chen S.-C."/>
            <person name="Lai M.-C."/>
        </authorList>
    </citation>
    <scope>NUCLEOTIDE SEQUENCE</scope>
    <source>
        <strain evidence="9">K1F9705b</strain>
    </source>
</reference>
<evidence type="ECO:0000256" key="1">
    <source>
        <dbReference type="ARBA" id="ARBA00011738"/>
    </source>
</evidence>
<keyword evidence="3 7" id="KW-0489">Methyltransferase</keyword>
<evidence type="ECO:0000313" key="9">
    <source>
        <dbReference type="EMBL" id="MBR1368865.1"/>
    </source>
</evidence>
<dbReference type="SUPFAM" id="SSF53790">
    <property type="entry name" value="Tetrapyrrole methylase"/>
    <property type="match status" value="1"/>
</dbReference>
<dbReference type="Pfam" id="PF00590">
    <property type="entry name" value="TP_methylase"/>
    <property type="match status" value="1"/>
</dbReference>
<dbReference type="CDD" id="cd11642">
    <property type="entry name" value="SUMT"/>
    <property type="match status" value="1"/>
</dbReference>
<dbReference type="FunFam" id="3.30.950.10:FF:000001">
    <property type="entry name" value="Siroheme synthase"/>
    <property type="match status" value="1"/>
</dbReference>
<dbReference type="PROSITE" id="PS00840">
    <property type="entry name" value="SUMT_2"/>
    <property type="match status" value="1"/>
</dbReference>
<dbReference type="PANTHER" id="PTHR45790">
    <property type="entry name" value="SIROHEME SYNTHASE-RELATED"/>
    <property type="match status" value="1"/>
</dbReference>
<dbReference type="Proteomes" id="UP000730161">
    <property type="component" value="Unassembled WGS sequence"/>
</dbReference>
<evidence type="ECO:0000256" key="3">
    <source>
        <dbReference type="ARBA" id="ARBA00022603"/>
    </source>
</evidence>
<accession>A0A8J7W920</accession>
<dbReference type="NCBIfam" id="NF004790">
    <property type="entry name" value="PRK06136.1"/>
    <property type="match status" value="1"/>
</dbReference>
<dbReference type="PANTHER" id="PTHR45790:SF3">
    <property type="entry name" value="S-ADENOSYL-L-METHIONINE-DEPENDENT UROPORPHYRINOGEN III METHYLTRANSFERASE, CHLOROPLASTIC"/>
    <property type="match status" value="1"/>
</dbReference>
<dbReference type="EMBL" id="JWHL01000005">
    <property type="protein sequence ID" value="MBR1368865.1"/>
    <property type="molecule type" value="Genomic_DNA"/>
</dbReference>
<dbReference type="Gene3D" id="3.30.950.10">
    <property type="entry name" value="Methyltransferase, Cobalt-precorrin-4 Transmethylase, Domain 2"/>
    <property type="match status" value="1"/>
</dbReference>
<keyword evidence="5" id="KW-0949">S-adenosyl-L-methionine</keyword>